<dbReference type="GO" id="GO:0004088">
    <property type="term" value="F:carbamoyl-phosphate synthase (glutamine-hydrolyzing) activity"/>
    <property type="evidence" value="ECO:0007669"/>
    <property type="project" value="UniProtKB-UniRule"/>
</dbReference>
<comment type="catalytic activity">
    <reaction evidence="7 8">
        <text>hydrogencarbonate + L-glutamine + 2 ATP + H2O = carbamoyl phosphate + L-glutamate + 2 ADP + phosphate + 2 H(+)</text>
        <dbReference type="Rhea" id="RHEA:18633"/>
        <dbReference type="ChEBI" id="CHEBI:15377"/>
        <dbReference type="ChEBI" id="CHEBI:15378"/>
        <dbReference type="ChEBI" id="CHEBI:17544"/>
        <dbReference type="ChEBI" id="CHEBI:29985"/>
        <dbReference type="ChEBI" id="CHEBI:30616"/>
        <dbReference type="ChEBI" id="CHEBI:43474"/>
        <dbReference type="ChEBI" id="CHEBI:58228"/>
        <dbReference type="ChEBI" id="CHEBI:58359"/>
        <dbReference type="ChEBI" id="CHEBI:456216"/>
        <dbReference type="EC" id="6.3.5.5"/>
    </reaction>
</comment>
<feature type="active site" description="Nucleophile" evidence="8">
    <location>
        <position position="246"/>
    </location>
</feature>
<reference evidence="10 11" key="1">
    <citation type="submission" date="2018-05" db="EMBL/GenBank/DDBJ databases">
        <title>Genomic Encyclopedia of Type Strains, Phase IV (KMG-IV): sequencing the most valuable type-strain genomes for metagenomic binning, comparative biology and taxonomic classification.</title>
        <authorList>
            <person name="Goeker M."/>
        </authorList>
    </citation>
    <scope>NUCLEOTIDE SEQUENCE [LARGE SCALE GENOMIC DNA]</scope>
    <source>
        <strain evidence="10 11">DSM 22440</strain>
    </source>
</reference>
<dbReference type="GO" id="GO:0006541">
    <property type="term" value="P:glutamine metabolic process"/>
    <property type="evidence" value="ECO:0007669"/>
    <property type="project" value="InterPro"/>
</dbReference>
<evidence type="ECO:0000256" key="8">
    <source>
        <dbReference type="HAMAP-Rule" id="MF_01209"/>
    </source>
</evidence>
<keyword evidence="8" id="KW-0665">Pyrimidine biosynthesis</keyword>
<feature type="binding site" evidence="8">
    <location>
        <position position="291"/>
    </location>
    <ligand>
        <name>L-glutamine</name>
        <dbReference type="ChEBI" id="CHEBI:58359"/>
    </ligand>
</feature>
<dbReference type="AlphaFoldDB" id="A0A2V3W8A8"/>
<comment type="pathway">
    <text evidence="1 8">Amino-acid biosynthesis; L-arginine biosynthesis; carbamoyl phosphate from bicarbonate: step 1/1.</text>
</comment>
<dbReference type="GO" id="GO:0044205">
    <property type="term" value="P:'de novo' UMP biosynthetic process"/>
    <property type="evidence" value="ECO:0007669"/>
    <property type="project" value="UniProtKB-UniRule"/>
</dbReference>
<evidence type="ECO:0000256" key="6">
    <source>
        <dbReference type="ARBA" id="ARBA00022962"/>
    </source>
</evidence>
<keyword evidence="8" id="KW-0028">Amino-acid biosynthesis</keyword>
<dbReference type="NCBIfam" id="NF009475">
    <property type="entry name" value="PRK12838.1"/>
    <property type="match status" value="1"/>
</dbReference>
<dbReference type="Gene3D" id="3.40.50.880">
    <property type="match status" value="1"/>
</dbReference>
<dbReference type="SUPFAM" id="SSF52021">
    <property type="entry name" value="Carbamoyl phosphate synthetase, small subunit N-terminal domain"/>
    <property type="match status" value="1"/>
</dbReference>
<dbReference type="InterPro" id="IPR036480">
    <property type="entry name" value="CarbP_synth_ssu_N_sf"/>
</dbReference>
<sequence length="361" mass="39578">MTAQTAYIVLNTGDVLTGKYLGKPQTVEGEVVFNTSMMGYQEVMTDPSYQGQLVTLTYPLIGNYGINESIGESVAYGASALIIQTPCLHPDHPTSTTSLLDYVTKKQMPVIYDIDTRHLTKLIRKHGNVFGKITPTADDHVQLTQVQTGLVPSVSVRKPISFGEQTEDALHIGVIDYGQKQSIINALLKNDVKVTVFPYDTTKQTLEHHEVDGVLFSNGPGDPMDLVDQLPSVKEISATFPSFGICLGHQLLALSYGCKTEKLPYGHRGGNHPVKAVKTNQVTMTSQNHGFVVAEDGICDSPFEVSYLNVNDGSIEGLKHKDLLVQSVQFHPEANPGPWDSTYIIDEFVQLVKEKGVRVYA</sequence>
<evidence type="ECO:0000256" key="5">
    <source>
        <dbReference type="ARBA" id="ARBA00022840"/>
    </source>
</evidence>
<feature type="binding site" evidence="8">
    <location>
        <position position="290"/>
    </location>
    <ligand>
        <name>L-glutamine</name>
        <dbReference type="ChEBI" id="CHEBI:58359"/>
    </ligand>
</feature>
<dbReference type="InterPro" id="IPR006274">
    <property type="entry name" value="CarbamoylP_synth_ssu"/>
</dbReference>
<protein>
    <recommendedName>
        <fullName evidence="8">Carbamoyl phosphate synthase small chain</fullName>
        <ecNumber evidence="8">6.3.5.5</ecNumber>
    </recommendedName>
    <alternativeName>
        <fullName evidence="8">Carbamoyl phosphate synthetase glutamine chain</fullName>
    </alternativeName>
</protein>
<dbReference type="SMART" id="SM01097">
    <property type="entry name" value="CPSase_sm_chain"/>
    <property type="match status" value="1"/>
</dbReference>
<dbReference type="PRINTS" id="PR00099">
    <property type="entry name" value="CPSGATASE"/>
</dbReference>
<dbReference type="GO" id="GO:0004359">
    <property type="term" value="F:glutaminase activity"/>
    <property type="evidence" value="ECO:0007669"/>
    <property type="project" value="RHEA"/>
</dbReference>
<feature type="binding site" evidence="8">
    <location>
        <position position="48"/>
    </location>
    <ligand>
        <name>L-glutamine</name>
        <dbReference type="ChEBI" id="CHEBI:58359"/>
    </ligand>
</feature>
<evidence type="ECO:0000256" key="4">
    <source>
        <dbReference type="ARBA" id="ARBA00022741"/>
    </source>
</evidence>
<dbReference type="HAMAP" id="MF_01209">
    <property type="entry name" value="CPSase_S_chain"/>
    <property type="match status" value="1"/>
</dbReference>
<keyword evidence="4 8" id="KW-0547">Nucleotide-binding</keyword>
<dbReference type="PROSITE" id="PS51273">
    <property type="entry name" value="GATASE_TYPE_1"/>
    <property type="match status" value="1"/>
</dbReference>
<keyword evidence="3 8" id="KW-0436">Ligase</keyword>
<evidence type="ECO:0000256" key="1">
    <source>
        <dbReference type="ARBA" id="ARBA00005077"/>
    </source>
</evidence>
<proteinExistence type="inferred from homology"/>
<feature type="domain" description="Carbamoyl-phosphate synthase small subunit N-terminal" evidence="9">
    <location>
        <begin position="4"/>
        <end position="134"/>
    </location>
</feature>
<dbReference type="GO" id="GO:0006526">
    <property type="term" value="P:L-arginine biosynthetic process"/>
    <property type="evidence" value="ECO:0007669"/>
    <property type="project" value="UniProtKB-UniRule"/>
</dbReference>
<evidence type="ECO:0000256" key="3">
    <source>
        <dbReference type="ARBA" id="ARBA00022598"/>
    </source>
</evidence>
<keyword evidence="6 8" id="KW-0315">Glutamine amidotransferase</keyword>
<dbReference type="PRINTS" id="PR00097">
    <property type="entry name" value="ANTSNTHASEII"/>
</dbReference>
<dbReference type="Pfam" id="PF00117">
    <property type="entry name" value="GATase"/>
    <property type="match status" value="1"/>
</dbReference>
<keyword evidence="5 8" id="KW-0067">ATP-binding</keyword>
<dbReference type="Pfam" id="PF00988">
    <property type="entry name" value="CPSase_sm_chain"/>
    <property type="match status" value="1"/>
</dbReference>
<feature type="region of interest" description="CPSase" evidence="8">
    <location>
        <begin position="1"/>
        <end position="170"/>
    </location>
</feature>
<dbReference type="EC" id="6.3.5.5" evidence="8"/>
<comment type="subunit">
    <text evidence="8">Composed of two chains; the small (or glutamine) chain promotes the hydrolysis of glutamine to ammonia, which is used by the large (or ammonia) chain to synthesize carbamoyl phosphate. Tetramer of heterodimers (alpha,beta)4.</text>
</comment>
<comment type="function">
    <text evidence="8">Small subunit of the glutamine-dependent carbamoyl phosphate synthetase (CPSase). CPSase catalyzes the formation of carbamoyl phosphate from the ammonia moiety of glutamine, carbonate, and phosphate donated by ATP, constituting the first step of 2 biosynthetic pathways, one leading to arginine and/or urea and the other to pyrimidine nucleotides. The small subunit (glutamine amidotransferase) binds and cleaves glutamine to supply the large subunit with the substrate ammonia.</text>
</comment>
<gene>
    <name evidence="8" type="primary">carA</name>
    <name evidence="10" type="ORF">DES38_11073</name>
</gene>
<dbReference type="InterPro" id="IPR035686">
    <property type="entry name" value="CPSase_GATase1"/>
</dbReference>
<evidence type="ECO:0000313" key="10">
    <source>
        <dbReference type="EMBL" id="PXW89211.1"/>
    </source>
</evidence>
<dbReference type="InterPro" id="IPR017926">
    <property type="entry name" value="GATASE"/>
</dbReference>
<dbReference type="Proteomes" id="UP000247922">
    <property type="component" value="Unassembled WGS sequence"/>
</dbReference>
<dbReference type="PANTHER" id="PTHR43418">
    <property type="entry name" value="MULTIFUNCTIONAL TRYPTOPHAN BIOSYNTHESIS PROTEIN-RELATED"/>
    <property type="match status" value="1"/>
</dbReference>
<keyword evidence="8" id="KW-0055">Arginine biosynthesis</keyword>
<keyword evidence="11" id="KW-1185">Reference proteome</keyword>
<accession>A0A2V3W8A8</accession>
<feature type="active site" evidence="8">
    <location>
        <position position="331"/>
    </location>
</feature>
<dbReference type="NCBIfam" id="TIGR01368">
    <property type="entry name" value="CPSaseIIsmall"/>
    <property type="match status" value="1"/>
</dbReference>
<dbReference type="PANTHER" id="PTHR43418:SF7">
    <property type="entry name" value="CARBAMOYL-PHOSPHATE SYNTHASE SMALL CHAIN"/>
    <property type="match status" value="1"/>
</dbReference>
<feature type="binding site" evidence="8">
    <location>
        <position position="250"/>
    </location>
    <ligand>
        <name>L-glutamine</name>
        <dbReference type="ChEBI" id="CHEBI:58359"/>
    </ligand>
</feature>
<evidence type="ECO:0000256" key="2">
    <source>
        <dbReference type="ARBA" id="ARBA00007800"/>
    </source>
</evidence>
<comment type="pathway">
    <text evidence="8">Pyrimidine metabolism; UMP biosynthesis via de novo pathway; (S)-dihydroorotate from bicarbonate: step 1/3.</text>
</comment>
<feature type="binding site" evidence="8">
    <location>
        <position position="219"/>
    </location>
    <ligand>
        <name>L-glutamine</name>
        <dbReference type="ChEBI" id="CHEBI:58359"/>
    </ligand>
</feature>
<comment type="catalytic activity">
    <reaction evidence="8">
        <text>L-glutamine + H2O = L-glutamate + NH4(+)</text>
        <dbReference type="Rhea" id="RHEA:15889"/>
        <dbReference type="ChEBI" id="CHEBI:15377"/>
        <dbReference type="ChEBI" id="CHEBI:28938"/>
        <dbReference type="ChEBI" id="CHEBI:29985"/>
        <dbReference type="ChEBI" id="CHEBI:58359"/>
    </reaction>
</comment>
<dbReference type="GO" id="GO:0005524">
    <property type="term" value="F:ATP binding"/>
    <property type="evidence" value="ECO:0007669"/>
    <property type="project" value="UniProtKB-UniRule"/>
</dbReference>
<feature type="binding site" evidence="8">
    <location>
        <position position="247"/>
    </location>
    <ligand>
        <name>L-glutamine</name>
        <dbReference type="ChEBI" id="CHEBI:58359"/>
    </ligand>
</feature>
<dbReference type="SUPFAM" id="SSF52317">
    <property type="entry name" value="Class I glutamine amidotransferase-like"/>
    <property type="match status" value="1"/>
</dbReference>
<dbReference type="CDD" id="cd01744">
    <property type="entry name" value="GATase1_CPSase"/>
    <property type="match status" value="1"/>
</dbReference>
<name>A0A2V3W8A8_9BACI</name>
<dbReference type="InterPro" id="IPR002474">
    <property type="entry name" value="CarbamoylP_synth_ssu_N"/>
</dbReference>
<dbReference type="RefSeq" id="WP_110251764.1">
    <property type="nucleotide sequence ID" value="NZ_QJJR01000010.1"/>
</dbReference>
<comment type="similarity">
    <text evidence="2 8">Belongs to the CarA family.</text>
</comment>
<dbReference type="Gene3D" id="3.50.30.20">
    <property type="entry name" value="Carbamoyl-phosphate synthase small subunit, N-terminal domain"/>
    <property type="match status" value="1"/>
</dbReference>
<evidence type="ECO:0000256" key="7">
    <source>
        <dbReference type="ARBA" id="ARBA00048816"/>
    </source>
</evidence>
<feature type="active site" evidence="8">
    <location>
        <position position="333"/>
    </location>
</feature>
<feature type="binding site" evidence="8">
    <location>
        <position position="288"/>
    </location>
    <ligand>
        <name>L-glutamine</name>
        <dbReference type="ChEBI" id="CHEBI:58359"/>
    </ligand>
</feature>
<dbReference type="EMBL" id="QJJR01000010">
    <property type="protein sequence ID" value="PXW89211.1"/>
    <property type="molecule type" value="Genomic_DNA"/>
</dbReference>
<dbReference type="InterPro" id="IPR029062">
    <property type="entry name" value="Class_I_gatase-like"/>
</dbReference>
<dbReference type="UniPathway" id="UPA00068">
    <property type="reaction ID" value="UER00171"/>
</dbReference>
<dbReference type="GO" id="GO:0006207">
    <property type="term" value="P:'de novo' pyrimidine nucleobase biosynthetic process"/>
    <property type="evidence" value="ECO:0007669"/>
    <property type="project" value="InterPro"/>
</dbReference>
<evidence type="ECO:0000313" key="11">
    <source>
        <dbReference type="Proteomes" id="UP000247922"/>
    </source>
</evidence>
<comment type="caution">
    <text evidence="10">The sequence shown here is derived from an EMBL/GenBank/DDBJ whole genome shotgun (WGS) entry which is preliminary data.</text>
</comment>
<feature type="binding site" evidence="8">
    <location>
        <position position="221"/>
    </location>
    <ligand>
        <name>L-glutamine</name>
        <dbReference type="ChEBI" id="CHEBI:58359"/>
    </ligand>
</feature>
<dbReference type="OrthoDB" id="9804328at2"/>
<organism evidence="10 11">
    <name type="scientific">Streptohalobacillus salinus</name>
    <dbReference type="NCBI Taxonomy" id="621096"/>
    <lineage>
        <taxon>Bacteria</taxon>
        <taxon>Bacillati</taxon>
        <taxon>Bacillota</taxon>
        <taxon>Bacilli</taxon>
        <taxon>Bacillales</taxon>
        <taxon>Bacillaceae</taxon>
        <taxon>Streptohalobacillus</taxon>
    </lineage>
</organism>
<dbReference type="PRINTS" id="PR00096">
    <property type="entry name" value="GATASE"/>
</dbReference>
<evidence type="ECO:0000259" key="9">
    <source>
        <dbReference type="SMART" id="SM01097"/>
    </source>
</evidence>
<dbReference type="InterPro" id="IPR050472">
    <property type="entry name" value="Anth_synth/Amidotransfase"/>
</dbReference>
<dbReference type="UniPathway" id="UPA00070">
    <property type="reaction ID" value="UER00115"/>
</dbReference>